<keyword evidence="4" id="KW-0378">Hydrolase</keyword>
<dbReference type="InterPro" id="IPR003833">
    <property type="entry name" value="CT_C_D"/>
</dbReference>
<evidence type="ECO:0000313" key="13">
    <source>
        <dbReference type="Proteomes" id="UP000777438"/>
    </source>
</evidence>
<dbReference type="Pfam" id="PF02785">
    <property type="entry name" value="Biotin_carb_C"/>
    <property type="match status" value="1"/>
</dbReference>
<protein>
    <submittedName>
        <fullName evidence="12">Urea amidolyase</fullName>
    </submittedName>
</protein>
<dbReference type="PROSITE" id="PS50975">
    <property type="entry name" value="ATP_GRASP"/>
    <property type="match status" value="1"/>
</dbReference>
<name>A0A9P9AMD2_9HYPO</name>
<gene>
    <name evidence="12" type="ORF">B0T10DRAFT_516238</name>
</gene>
<dbReference type="SMART" id="SM00797">
    <property type="entry name" value="AHS2"/>
    <property type="match status" value="1"/>
</dbReference>
<dbReference type="SMART" id="SM00878">
    <property type="entry name" value="Biotin_carb_C"/>
    <property type="match status" value="1"/>
</dbReference>
<feature type="domain" description="ATP-grasp" evidence="10">
    <location>
        <begin position="121"/>
        <end position="322"/>
    </location>
</feature>
<keyword evidence="8" id="KW-0175">Coiled coil</keyword>
<dbReference type="PROSITE" id="PS50979">
    <property type="entry name" value="BC"/>
    <property type="match status" value="1"/>
</dbReference>
<dbReference type="InterPro" id="IPR000089">
    <property type="entry name" value="Biotin_lipoyl"/>
</dbReference>
<keyword evidence="2" id="KW-0436">Ligase</keyword>
<evidence type="ECO:0000256" key="6">
    <source>
        <dbReference type="ARBA" id="ARBA00023267"/>
    </source>
</evidence>
<comment type="cofactor">
    <cofactor evidence="1">
        <name>biotin</name>
        <dbReference type="ChEBI" id="CHEBI:57586"/>
    </cofactor>
</comment>
<dbReference type="SUPFAM" id="SSF50891">
    <property type="entry name" value="Cyclophilin-like"/>
    <property type="match status" value="2"/>
</dbReference>
<dbReference type="Pfam" id="PF02682">
    <property type="entry name" value="CT_C_D"/>
    <property type="match status" value="1"/>
</dbReference>
<dbReference type="Gene3D" id="2.40.100.10">
    <property type="entry name" value="Cyclophilin-like"/>
    <property type="match status" value="2"/>
</dbReference>
<dbReference type="PROSITE" id="PS50968">
    <property type="entry name" value="BIOTINYL_LIPOYL"/>
    <property type="match status" value="1"/>
</dbReference>
<feature type="domain" description="Lipoyl-binding" evidence="9">
    <location>
        <begin position="1160"/>
        <end position="1240"/>
    </location>
</feature>
<proteinExistence type="predicted"/>
<keyword evidence="13" id="KW-1185">Reference proteome</keyword>
<dbReference type="Pfam" id="PF00364">
    <property type="entry name" value="Biotin_lipoyl"/>
    <property type="match status" value="1"/>
</dbReference>
<dbReference type="Pfam" id="PF02626">
    <property type="entry name" value="CT_A_B"/>
    <property type="match status" value="1"/>
</dbReference>
<dbReference type="SMART" id="SM00796">
    <property type="entry name" value="AHS1"/>
    <property type="match status" value="1"/>
</dbReference>
<dbReference type="InterPro" id="IPR011053">
    <property type="entry name" value="Single_hybrid_motif"/>
</dbReference>
<dbReference type="NCBIfam" id="TIGR00724">
    <property type="entry name" value="urea_amlyse_rel"/>
    <property type="match status" value="1"/>
</dbReference>
<dbReference type="SUPFAM" id="SSF52440">
    <property type="entry name" value="PreATP-grasp domain"/>
    <property type="match status" value="1"/>
</dbReference>
<dbReference type="PROSITE" id="PS00866">
    <property type="entry name" value="CPSASE_1"/>
    <property type="match status" value="1"/>
</dbReference>
<dbReference type="FunFam" id="3.40.50.20:FF:000010">
    <property type="entry name" value="Propionyl-CoA carboxylase subunit alpha"/>
    <property type="match status" value="1"/>
</dbReference>
<feature type="coiled-coil region" evidence="8">
    <location>
        <begin position="1106"/>
        <end position="1133"/>
    </location>
</feature>
<dbReference type="InterPro" id="IPR005482">
    <property type="entry name" value="Biotin_COase_C"/>
</dbReference>
<dbReference type="Gene3D" id="2.40.50.100">
    <property type="match status" value="1"/>
</dbReference>
<dbReference type="GO" id="GO:0016787">
    <property type="term" value="F:hydrolase activity"/>
    <property type="evidence" value="ECO:0007669"/>
    <property type="project" value="UniProtKB-KW"/>
</dbReference>
<organism evidence="12 13">
    <name type="scientific">Thelonectria olida</name>
    <dbReference type="NCBI Taxonomy" id="1576542"/>
    <lineage>
        <taxon>Eukaryota</taxon>
        <taxon>Fungi</taxon>
        <taxon>Dikarya</taxon>
        <taxon>Ascomycota</taxon>
        <taxon>Pezizomycotina</taxon>
        <taxon>Sordariomycetes</taxon>
        <taxon>Hypocreomycetidae</taxon>
        <taxon>Hypocreales</taxon>
        <taxon>Nectriaceae</taxon>
        <taxon>Thelonectria</taxon>
    </lineage>
</organism>
<dbReference type="InterPro" id="IPR011054">
    <property type="entry name" value="Rudment_hybrid_motif"/>
</dbReference>
<comment type="caution">
    <text evidence="12">The sequence shown here is derived from an EMBL/GenBank/DDBJ whole genome shotgun (WGS) entry which is preliminary data.</text>
</comment>
<evidence type="ECO:0000256" key="8">
    <source>
        <dbReference type="SAM" id="Coils"/>
    </source>
</evidence>
<dbReference type="SUPFAM" id="SSF51246">
    <property type="entry name" value="Rudiment single hybrid motif"/>
    <property type="match status" value="1"/>
</dbReference>
<dbReference type="Pfam" id="PF00289">
    <property type="entry name" value="Biotin_carb_N"/>
    <property type="match status" value="1"/>
</dbReference>
<keyword evidence="5 7" id="KW-0067">ATP-binding</keyword>
<dbReference type="InterPro" id="IPR005481">
    <property type="entry name" value="BC-like_N"/>
</dbReference>
<evidence type="ECO:0000256" key="2">
    <source>
        <dbReference type="ARBA" id="ARBA00022598"/>
    </source>
</evidence>
<dbReference type="InterPro" id="IPR029000">
    <property type="entry name" value="Cyclophilin-like_dom_sf"/>
</dbReference>
<accession>A0A9P9AMD2</accession>
<evidence type="ECO:0000313" key="12">
    <source>
        <dbReference type="EMBL" id="KAH6886239.1"/>
    </source>
</evidence>
<keyword evidence="6" id="KW-0092">Biotin</keyword>
<dbReference type="InterPro" id="IPR011761">
    <property type="entry name" value="ATP-grasp"/>
</dbReference>
<dbReference type="SUPFAM" id="SSF160467">
    <property type="entry name" value="PH0987 N-terminal domain-like"/>
    <property type="match status" value="1"/>
</dbReference>
<dbReference type="PANTHER" id="PTHR18866">
    <property type="entry name" value="CARBOXYLASE:PYRUVATE/ACETYL-COA/PROPIONYL-COA CARBOXYLASE"/>
    <property type="match status" value="1"/>
</dbReference>
<dbReference type="AlphaFoldDB" id="A0A9P9AMD2"/>
<evidence type="ECO:0000259" key="11">
    <source>
        <dbReference type="PROSITE" id="PS50979"/>
    </source>
</evidence>
<dbReference type="SUPFAM" id="SSF56059">
    <property type="entry name" value="Glutathione synthetase ATP-binding domain-like"/>
    <property type="match status" value="1"/>
</dbReference>
<evidence type="ECO:0000259" key="9">
    <source>
        <dbReference type="PROSITE" id="PS50968"/>
    </source>
</evidence>
<dbReference type="InterPro" id="IPR003778">
    <property type="entry name" value="CT_A_B"/>
</dbReference>
<dbReference type="CDD" id="cd06850">
    <property type="entry name" value="biotinyl_domain"/>
    <property type="match status" value="1"/>
</dbReference>
<dbReference type="EMBL" id="JAGPYM010000016">
    <property type="protein sequence ID" value="KAH6886239.1"/>
    <property type="molecule type" value="Genomic_DNA"/>
</dbReference>
<dbReference type="GO" id="GO:0005524">
    <property type="term" value="F:ATP binding"/>
    <property type="evidence" value="ECO:0007669"/>
    <property type="project" value="UniProtKB-UniRule"/>
</dbReference>
<feature type="domain" description="Biotin carboxylation" evidence="11">
    <location>
        <begin position="3"/>
        <end position="462"/>
    </location>
</feature>
<dbReference type="InterPro" id="IPR050856">
    <property type="entry name" value="Biotin_carboxylase_complex"/>
</dbReference>
<dbReference type="Pfam" id="PF02786">
    <property type="entry name" value="CPSase_L_D2"/>
    <property type="match status" value="1"/>
</dbReference>
<evidence type="ECO:0000256" key="7">
    <source>
        <dbReference type="PROSITE-ProRule" id="PRU00409"/>
    </source>
</evidence>
<dbReference type="GO" id="GO:0046872">
    <property type="term" value="F:metal ion binding"/>
    <property type="evidence" value="ECO:0007669"/>
    <property type="project" value="InterPro"/>
</dbReference>
<dbReference type="PROSITE" id="PS00867">
    <property type="entry name" value="CPSASE_2"/>
    <property type="match status" value="1"/>
</dbReference>
<dbReference type="GO" id="GO:0016874">
    <property type="term" value="F:ligase activity"/>
    <property type="evidence" value="ECO:0007669"/>
    <property type="project" value="UniProtKB-KW"/>
</dbReference>
<dbReference type="SUPFAM" id="SSF51230">
    <property type="entry name" value="Single hybrid motif"/>
    <property type="match status" value="1"/>
</dbReference>
<keyword evidence="3 7" id="KW-0547">Nucleotide-binding</keyword>
<evidence type="ECO:0000256" key="1">
    <source>
        <dbReference type="ARBA" id="ARBA00001953"/>
    </source>
</evidence>
<dbReference type="Gene3D" id="3.30.470.20">
    <property type="entry name" value="ATP-grasp fold, B domain"/>
    <property type="match status" value="1"/>
</dbReference>
<evidence type="ECO:0000256" key="3">
    <source>
        <dbReference type="ARBA" id="ARBA00022741"/>
    </source>
</evidence>
<dbReference type="Gene3D" id="3.30.1360.40">
    <property type="match status" value="1"/>
</dbReference>
<dbReference type="OrthoDB" id="196847at2759"/>
<evidence type="ECO:0000256" key="5">
    <source>
        <dbReference type="ARBA" id="ARBA00022840"/>
    </source>
</evidence>
<sequence length="1244" mass="135816">MEHLKTVLVANRGEIACRLIKAAKKLNIRTIAIYTEPDCASHHVLAADEACLLDGESRSAYLDGDQIISIAKSHGAQAIIPGYGFLSENTGFARSIAAAGLVFVGPSPEAIECFGLKHTARGLATNAGVPVVPGSQGLLETEEAAVSAATSIGFPVMLKATAGGGGMGLLICADEAEVRKNYQTVQSRGASLFKNSGVFVERYYPDSHHIEVQVFGNGLGKAISIGERECSIQRRHQKVVEECPSPFVSMKLPEIRAKLTSSAVRLAESIKYGSAGTVEYLVDDETGDFFFLEMNTRLQVEHGITEMCYDVDLVELMYRQAERELGGKGGLDVAELEALQERCLEPNGHAIEVRVYAENPARNYTPSPGLLQQVSWHESKGTRVDTWIRAGFTVSPEYDPLLAKIIHHAPTRDEAISGMEIVLQRSVISGPPINMDFLLAIIQNATFKQGTTITKFLDSFHYVPPAVDIISGGSYTLIQDFPGRPTVGHGFGHAGPMDPIAFRSANILVGNAVGTEGLEITLTGPDLAFLGDAVVALCGPTVPVHLDGKEVPLWSRIHIKAGQRLTIGKMASHCRAYLAIYGGFLNVAEWFGSKSTNPMVNVGGYQGRPLRAGDFLRIVDSSELPAEKSLTIPKHMVPKYTTEWDVQVMAGPYETGYLSPEDIDMFYSTNWQVSHNAARGGIRLIGPRPRFARHDGGEGGAHPSNVIEYGYPLGGLNWTGDEPVIFPVDCPDFGGFICSLTVIKGDMWKVGQLRSGDQVKFRRVNLESALECRRRNEDFLDKLAASVESGSWGDAVAFDSTTLGEEATEPGLDLVKCIGATSSSPMVSYRAGGDDFMLVDYGDGRADLNHKCRATALKRCLETAPGPASLDMAQGGAVFNTVGCGNALAIFYDGMKLSQNDLVNKLVEFESSLGDMRSAKFPNRRFRLPVTFRHKKLEDAMERYMANQRSLASYLPDPLKFTAENNGMTLDELKQMFLTLESVVIGVGFFMALPQSLPTDPRHRLRTPKMNPSRTYTPEGTFSWGGTCIAIYPVDCPGGYMPTGMTIPGVDVFGYKAGFSQEKPWMFQDMDTLSYYEVTEEEYDDKMAQFRSGSYQFEMEESVFDMAAHNQLLDEVAAEAKELHDQRAVAQNRMTLREKELLEQWIEQRKAGETSTDAIQALLDDPTIEAIESPVNANVWKVLIEEGETLKAGQVTTILEAMKMEINVLAEESVAGATVVKMLIKPGDGVESGKPLILVRKGSE</sequence>
<reference evidence="12 13" key="1">
    <citation type="journal article" date="2021" name="Nat. Commun.">
        <title>Genetic determinants of endophytism in the Arabidopsis root mycobiome.</title>
        <authorList>
            <person name="Mesny F."/>
            <person name="Miyauchi S."/>
            <person name="Thiergart T."/>
            <person name="Pickel B."/>
            <person name="Atanasova L."/>
            <person name="Karlsson M."/>
            <person name="Huettel B."/>
            <person name="Barry K.W."/>
            <person name="Haridas S."/>
            <person name="Chen C."/>
            <person name="Bauer D."/>
            <person name="Andreopoulos W."/>
            <person name="Pangilinan J."/>
            <person name="LaButti K."/>
            <person name="Riley R."/>
            <person name="Lipzen A."/>
            <person name="Clum A."/>
            <person name="Drula E."/>
            <person name="Henrissat B."/>
            <person name="Kohler A."/>
            <person name="Grigoriev I.V."/>
            <person name="Martin F.M."/>
            <person name="Hacquard S."/>
        </authorList>
    </citation>
    <scope>NUCLEOTIDE SEQUENCE [LARGE SCALE GENOMIC DNA]</scope>
    <source>
        <strain evidence="12 13">MPI-CAGE-CH-0241</strain>
    </source>
</reference>
<dbReference type="InterPro" id="IPR011764">
    <property type="entry name" value="Biotin_carboxylation_dom"/>
</dbReference>
<dbReference type="Proteomes" id="UP000777438">
    <property type="component" value="Unassembled WGS sequence"/>
</dbReference>
<evidence type="ECO:0000256" key="4">
    <source>
        <dbReference type="ARBA" id="ARBA00022801"/>
    </source>
</evidence>
<dbReference type="PANTHER" id="PTHR18866:SF128">
    <property type="entry name" value="UREA AMIDOLYASE"/>
    <property type="match status" value="1"/>
</dbReference>
<dbReference type="InterPro" id="IPR005479">
    <property type="entry name" value="CPAse_ATP-bd"/>
</dbReference>
<evidence type="ECO:0000259" key="10">
    <source>
        <dbReference type="PROSITE" id="PS50975"/>
    </source>
</evidence>
<dbReference type="InterPro" id="IPR016185">
    <property type="entry name" value="PreATP-grasp_dom_sf"/>
</dbReference>